<evidence type="ECO:0000313" key="3">
    <source>
        <dbReference type="Proteomes" id="UP000077248"/>
    </source>
</evidence>
<dbReference type="KEGG" id="aalt:CC77DRAFT_393030"/>
<protein>
    <submittedName>
        <fullName evidence="2">Uncharacterized protein</fullName>
    </submittedName>
</protein>
<dbReference type="VEuPathDB" id="FungiDB:CC77DRAFT_393030"/>
<proteinExistence type="predicted"/>
<evidence type="ECO:0000256" key="1">
    <source>
        <dbReference type="SAM" id="Phobius"/>
    </source>
</evidence>
<dbReference type="RefSeq" id="XP_018381646.1">
    <property type="nucleotide sequence ID" value="XM_018531509.1"/>
</dbReference>
<gene>
    <name evidence="2" type="ORF">CC77DRAFT_393030</name>
</gene>
<dbReference type="Proteomes" id="UP000077248">
    <property type="component" value="Unassembled WGS sequence"/>
</dbReference>
<organism evidence="2 3">
    <name type="scientific">Alternaria alternata</name>
    <name type="common">Alternaria rot fungus</name>
    <name type="synonym">Torula alternata</name>
    <dbReference type="NCBI Taxonomy" id="5599"/>
    <lineage>
        <taxon>Eukaryota</taxon>
        <taxon>Fungi</taxon>
        <taxon>Dikarya</taxon>
        <taxon>Ascomycota</taxon>
        <taxon>Pezizomycotina</taxon>
        <taxon>Dothideomycetes</taxon>
        <taxon>Pleosporomycetidae</taxon>
        <taxon>Pleosporales</taxon>
        <taxon>Pleosporineae</taxon>
        <taxon>Pleosporaceae</taxon>
        <taxon>Alternaria</taxon>
        <taxon>Alternaria sect. Alternaria</taxon>
        <taxon>Alternaria alternata complex</taxon>
    </lineage>
</organism>
<evidence type="ECO:0000313" key="2">
    <source>
        <dbReference type="EMBL" id="OAG16225.1"/>
    </source>
</evidence>
<keyword evidence="1" id="KW-0472">Membrane</keyword>
<feature type="transmembrane region" description="Helical" evidence="1">
    <location>
        <begin position="20"/>
        <end position="43"/>
    </location>
</feature>
<accession>A0A177D954</accession>
<dbReference type="EMBL" id="KV441490">
    <property type="protein sequence ID" value="OAG16225.1"/>
    <property type="molecule type" value="Genomic_DNA"/>
</dbReference>
<keyword evidence="1" id="KW-1133">Transmembrane helix</keyword>
<keyword evidence="1" id="KW-0812">Transmembrane</keyword>
<dbReference type="GeneID" id="29117103"/>
<sequence length="168" mass="18629">MTAEPRNLSGGAGWSNGDIFQLIALLIGIPAAIVAVIMLAMYYRRRSLGRRDRVLGEAAGNRDTNLFEDAVHIPGSTMGVATIACPRRIWHSTVRQGRMTWPLTRSLQTKARCVPAEALGGFLTAQTSTSDIPLARRETGSQQKGTEFRDEVDAYVEQERRDWLEELV</sequence>
<name>A0A177D954_ALTAL</name>
<keyword evidence="3" id="KW-1185">Reference proteome</keyword>
<dbReference type="AlphaFoldDB" id="A0A177D954"/>
<reference evidence="2 3" key="1">
    <citation type="submission" date="2016-05" db="EMBL/GenBank/DDBJ databases">
        <title>Comparative analysis of secretome profiles of manganese(II)-oxidizing ascomycete fungi.</title>
        <authorList>
            <consortium name="DOE Joint Genome Institute"/>
            <person name="Zeiner C.A."/>
            <person name="Purvine S.O."/>
            <person name="Zink E.M."/>
            <person name="Wu S."/>
            <person name="Pasa-Tolic L."/>
            <person name="Chaput D.L."/>
            <person name="Haridas S."/>
            <person name="Grigoriev I.V."/>
            <person name="Santelli C.M."/>
            <person name="Hansel C.M."/>
        </authorList>
    </citation>
    <scope>NUCLEOTIDE SEQUENCE [LARGE SCALE GENOMIC DNA]</scope>
    <source>
        <strain evidence="2 3">SRC1lrK2f</strain>
    </source>
</reference>